<sequence length="288" mass="31341">MKLVLNNNSVNIATDGNCSFLWKEKIMILVYFLIALLATIVGSMAGLGGGVIIKPLLDLLGNYDVSTISVLSSFTVFSMAVVSIIKQIRYKFKIEVRKTVLIGSGSILGGILGDSIMTLVLNNSSELNIALIQNIILALLLFFVYIYMNNKDKYKSYRIENSLFCIVIGIFLGAIASFLSIGGGPINVCILTIFFSMGTKEAAVNSIVTIFFSQSSKLTKVVLTKGLAAYDLTMLPFMIIGGILGGIIGAKLNRMLSSKIILKVFNIVLLLLITLNVYNVIIIICKIR</sequence>
<accession>A0A1I0YBX9</accession>
<evidence type="ECO:0000256" key="5">
    <source>
        <dbReference type="ARBA" id="ARBA00023136"/>
    </source>
</evidence>
<name>A0A1I0YBX9_9CLOT</name>
<keyword evidence="8" id="KW-1185">Reference proteome</keyword>
<organism evidence="7 8">
    <name type="scientific">Clostridium frigidicarnis</name>
    <dbReference type="NCBI Taxonomy" id="84698"/>
    <lineage>
        <taxon>Bacteria</taxon>
        <taxon>Bacillati</taxon>
        <taxon>Bacillota</taxon>
        <taxon>Clostridia</taxon>
        <taxon>Eubacteriales</taxon>
        <taxon>Clostridiaceae</taxon>
        <taxon>Clostridium</taxon>
    </lineage>
</organism>
<dbReference type="GO" id="GO:0005886">
    <property type="term" value="C:plasma membrane"/>
    <property type="evidence" value="ECO:0007669"/>
    <property type="project" value="UniProtKB-SubCell"/>
</dbReference>
<dbReference type="PANTHER" id="PTHR43701">
    <property type="entry name" value="MEMBRANE TRANSPORTER PROTEIN MJ0441-RELATED"/>
    <property type="match status" value="1"/>
</dbReference>
<feature type="transmembrane region" description="Helical" evidence="6">
    <location>
        <begin position="100"/>
        <end position="121"/>
    </location>
</feature>
<reference evidence="7 8" key="1">
    <citation type="submission" date="2016-10" db="EMBL/GenBank/DDBJ databases">
        <authorList>
            <person name="de Groot N.N."/>
        </authorList>
    </citation>
    <scope>NUCLEOTIDE SEQUENCE [LARGE SCALE GENOMIC DNA]</scope>
    <source>
        <strain evidence="7 8">DSM 12271</strain>
    </source>
</reference>
<keyword evidence="3 6" id="KW-0812">Transmembrane</keyword>
<evidence type="ECO:0000313" key="8">
    <source>
        <dbReference type="Proteomes" id="UP000198619"/>
    </source>
</evidence>
<protein>
    <recommendedName>
        <fullName evidence="6">Probable membrane transporter protein</fullName>
    </recommendedName>
</protein>
<feature type="transmembrane region" description="Helical" evidence="6">
    <location>
        <begin position="29"/>
        <end position="53"/>
    </location>
</feature>
<feature type="transmembrane region" description="Helical" evidence="6">
    <location>
        <begin position="127"/>
        <end position="147"/>
    </location>
</feature>
<evidence type="ECO:0000256" key="1">
    <source>
        <dbReference type="ARBA" id="ARBA00004141"/>
    </source>
</evidence>
<feature type="transmembrane region" description="Helical" evidence="6">
    <location>
        <begin position="65"/>
        <end position="88"/>
    </location>
</feature>
<gene>
    <name evidence="7" type="ORF">SAMN04488528_101271</name>
</gene>
<dbReference type="Proteomes" id="UP000198619">
    <property type="component" value="Unassembled WGS sequence"/>
</dbReference>
<keyword evidence="6" id="KW-1003">Cell membrane</keyword>
<comment type="subcellular location">
    <subcellularLocation>
        <location evidence="6">Cell membrane</location>
        <topology evidence="6">Multi-pass membrane protein</topology>
    </subcellularLocation>
    <subcellularLocation>
        <location evidence="1">Membrane</location>
        <topology evidence="1">Multi-pass membrane protein</topology>
    </subcellularLocation>
</comment>
<dbReference type="STRING" id="84698.SAMN04488528_101271"/>
<evidence type="ECO:0000256" key="6">
    <source>
        <dbReference type="RuleBase" id="RU363041"/>
    </source>
</evidence>
<dbReference type="InterPro" id="IPR051598">
    <property type="entry name" value="TSUP/Inactive_protease-like"/>
</dbReference>
<dbReference type="PANTHER" id="PTHR43701:SF2">
    <property type="entry name" value="MEMBRANE TRANSPORTER PROTEIN YJNA-RELATED"/>
    <property type="match status" value="1"/>
</dbReference>
<feature type="transmembrane region" description="Helical" evidence="6">
    <location>
        <begin position="264"/>
        <end position="285"/>
    </location>
</feature>
<evidence type="ECO:0000256" key="3">
    <source>
        <dbReference type="ARBA" id="ARBA00022692"/>
    </source>
</evidence>
<dbReference type="EMBL" id="FOKI01000012">
    <property type="protein sequence ID" value="SFB10824.1"/>
    <property type="molecule type" value="Genomic_DNA"/>
</dbReference>
<dbReference type="InterPro" id="IPR002781">
    <property type="entry name" value="TM_pro_TauE-like"/>
</dbReference>
<keyword evidence="5 6" id="KW-0472">Membrane</keyword>
<comment type="similarity">
    <text evidence="2 6">Belongs to the 4-toluene sulfonate uptake permease (TSUP) (TC 2.A.102) family.</text>
</comment>
<evidence type="ECO:0000256" key="4">
    <source>
        <dbReference type="ARBA" id="ARBA00022989"/>
    </source>
</evidence>
<evidence type="ECO:0000313" key="7">
    <source>
        <dbReference type="EMBL" id="SFB10824.1"/>
    </source>
</evidence>
<evidence type="ECO:0000256" key="2">
    <source>
        <dbReference type="ARBA" id="ARBA00009142"/>
    </source>
</evidence>
<keyword evidence="4 6" id="KW-1133">Transmembrane helix</keyword>
<feature type="transmembrane region" description="Helical" evidence="6">
    <location>
        <begin position="159"/>
        <end position="179"/>
    </location>
</feature>
<dbReference type="Pfam" id="PF01925">
    <property type="entry name" value="TauE"/>
    <property type="match status" value="1"/>
</dbReference>
<dbReference type="RefSeq" id="WP_242948387.1">
    <property type="nucleotide sequence ID" value="NZ_FOKI01000012.1"/>
</dbReference>
<proteinExistence type="inferred from homology"/>
<dbReference type="AlphaFoldDB" id="A0A1I0YBX9"/>
<feature type="transmembrane region" description="Helical" evidence="6">
    <location>
        <begin position="232"/>
        <end position="252"/>
    </location>
</feature>